<dbReference type="HOGENOM" id="CLU_072075_2_1_4"/>
<keyword evidence="1 2" id="KW-0812">Transmembrane</keyword>
<sequence>MAENLNTQSPAIKQVPAANAWLWIVNGINLFRANPVMWVILLLIYLAIMIPISLVPILGSVVSTLLAPVFAAGMMWGCQALTRDQELEINHLFQGFKQNTSQLVAVGGFYMMSLLVIAVLVVLMLDRNAVELIAQGKDLSPEQASTVILPLFIAMFLLMPVLMGYWFAPVLAGLNQLKAVDAMKLSFVACLKNMLPFLLYGLMFMAVLMAAMWLVVSVHVIFSVVFVAIIPVMMTSLYTSYADIFGVEDTNQVDQPDQVS</sequence>
<organism evidence="2 3">
    <name type="scientific">Methylotenera mobilis (strain JLW8 / ATCC BAA-1282 / DSM 17540)</name>
    <dbReference type="NCBI Taxonomy" id="583345"/>
    <lineage>
        <taxon>Bacteria</taxon>
        <taxon>Pseudomonadati</taxon>
        <taxon>Pseudomonadota</taxon>
        <taxon>Betaproteobacteria</taxon>
        <taxon>Nitrosomonadales</taxon>
        <taxon>Methylophilaceae</taxon>
        <taxon>Methylotenera</taxon>
    </lineage>
</organism>
<keyword evidence="1" id="KW-1133">Transmembrane helix</keyword>
<name>C6WTK1_METML</name>
<proteinExistence type="predicted"/>
<dbReference type="eggNOG" id="COG5473">
    <property type="taxonomic scope" value="Bacteria"/>
</dbReference>
<dbReference type="AlphaFoldDB" id="C6WTK1"/>
<feature type="transmembrane region" description="Helical" evidence="1">
    <location>
        <begin position="220"/>
        <end position="238"/>
    </location>
</feature>
<dbReference type="InterPro" id="IPR047798">
    <property type="entry name" value="BPSS1780-like"/>
</dbReference>
<dbReference type="RefSeq" id="WP_015831361.1">
    <property type="nucleotide sequence ID" value="NC_012968.1"/>
</dbReference>
<evidence type="ECO:0000313" key="2">
    <source>
        <dbReference type="EMBL" id="ACT47323.1"/>
    </source>
</evidence>
<evidence type="ECO:0000313" key="3">
    <source>
        <dbReference type="Proteomes" id="UP000002742"/>
    </source>
</evidence>
<dbReference type="KEGG" id="mmb:Mmol_0413"/>
<dbReference type="STRING" id="583345.Mmol_0413"/>
<dbReference type="Proteomes" id="UP000002742">
    <property type="component" value="Chromosome"/>
</dbReference>
<accession>C6WTK1</accession>
<reference evidence="3" key="1">
    <citation type="submission" date="2009-07" db="EMBL/GenBank/DDBJ databases">
        <title>Complete sequence of Methylotenera mobilis JLW8.</title>
        <authorList>
            <consortium name="US DOE Joint Genome Institute"/>
            <person name="Lucas S."/>
            <person name="Copeland A."/>
            <person name="Lapidus A."/>
            <person name="Glavina del Rio T."/>
            <person name="Tice H."/>
            <person name="Bruce D."/>
            <person name="Goodwin L."/>
            <person name="Pitluck S."/>
            <person name="LaButti K.M."/>
            <person name="Clum A."/>
            <person name="Larimer F."/>
            <person name="Land M."/>
            <person name="Hauser L."/>
            <person name="Kyrpides N."/>
            <person name="Mikhailova N."/>
            <person name="Kayluzhnaya M."/>
            <person name="Chistoserdova L."/>
        </authorList>
    </citation>
    <scope>NUCLEOTIDE SEQUENCE [LARGE SCALE GENOMIC DNA]</scope>
    <source>
        <strain evidence="3">JLW8 / ATCC BAA-1282 / DSM 17540</strain>
    </source>
</reference>
<dbReference type="NCBIfam" id="NF041043">
    <property type="entry name" value="BPSS1780_fam"/>
    <property type="match status" value="1"/>
</dbReference>
<dbReference type="OrthoDB" id="5298483at2"/>
<protein>
    <submittedName>
        <fullName evidence="2">Transmembrane protein</fullName>
    </submittedName>
</protein>
<dbReference type="EMBL" id="CP001672">
    <property type="protein sequence ID" value="ACT47323.1"/>
    <property type="molecule type" value="Genomic_DNA"/>
</dbReference>
<gene>
    <name evidence="2" type="ordered locus">Mmol_0413</name>
</gene>
<feature type="transmembrane region" description="Helical" evidence="1">
    <location>
        <begin position="195"/>
        <end position="214"/>
    </location>
</feature>
<feature type="transmembrane region" description="Helical" evidence="1">
    <location>
        <begin position="145"/>
        <end position="174"/>
    </location>
</feature>
<reference evidence="2 3" key="2">
    <citation type="journal article" date="2011" name="J. Bacteriol.">
        <title>Genomes of three methylotrophs from a single niche uncover genetic and metabolic divergence of Methylophilaceae.</title>
        <authorList>
            <person name="Lapidus A."/>
            <person name="Clum A."/>
            <person name="Labutti K."/>
            <person name="Kaluzhnaya M.G."/>
            <person name="Lim S."/>
            <person name="Beck D.A."/>
            <person name="Glavina Del Rio T."/>
            <person name="Nolan M."/>
            <person name="Mavromatis K."/>
            <person name="Huntemann M."/>
            <person name="Lucas S."/>
            <person name="Lidstrom M.E."/>
            <person name="Ivanova N."/>
            <person name="Chistoserdova L."/>
        </authorList>
    </citation>
    <scope>NUCLEOTIDE SEQUENCE [LARGE SCALE GENOMIC DNA]</scope>
    <source>
        <strain evidence="3">JLW8 / ATCC BAA-1282 / DSM 17540</strain>
    </source>
</reference>
<feature type="transmembrane region" description="Helical" evidence="1">
    <location>
        <begin position="103"/>
        <end position="125"/>
    </location>
</feature>
<keyword evidence="3" id="KW-1185">Reference proteome</keyword>
<feature type="transmembrane region" description="Helical" evidence="1">
    <location>
        <begin position="36"/>
        <end position="59"/>
    </location>
</feature>
<keyword evidence="1" id="KW-0472">Membrane</keyword>
<evidence type="ECO:0000256" key="1">
    <source>
        <dbReference type="SAM" id="Phobius"/>
    </source>
</evidence>